<gene>
    <name evidence="3" type="ORF">PR048_015007</name>
</gene>
<proteinExistence type="predicted"/>
<protein>
    <submittedName>
        <fullName evidence="3">Uncharacterized protein</fullName>
    </submittedName>
</protein>
<name>A0ABQ9HFT1_9NEOP</name>
<evidence type="ECO:0000256" key="2">
    <source>
        <dbReference type="SAM" id="MobiDB-lite"/>
    </source>
</evidence>
<organism evidence="3 4">
    <name type="scientific">Dryococelus australis</name>
    <dbReference type="NCBI Taxonomy" id="614101"/>
    <lineage>
        <taxon>Eukaryota</taxon>
        <taxon>Metazoa</taxon>
        <taxon>Ecdysozoa</taxon>
        <taxon>Arthropoda</taxon>
        <taxon>Hexapoda</taxon>
        <taxon>Insecta</taxon>
        <taxon>Pterygota</taxon>
        <taxon>Neoptera</taxon>
        <taxon>Polyneoptera</taxon>
        <taxon>Phasmatodea</taxon>
        <taxon>Verophasmatodea</taxon>
        <taxon>Anareolatae</taxon>
        <taxon>Phasmatidae</taxon>
        <taxon>Eurycanthinae</taxon>
        <taxon>Dryococelus</taxon>
    </lineage>
</organism>
<feature type="region of interest" description="Disordered" evidence="2">
    <location>
        <begin position="365"/>
        <end position="386"/>
    </location>
</feature>
<sequence length="386" mass="43542">MPLVGGFSRGYPVSPPSHSGAAPYSPKSPTSAFKTSLKADLPWPRRLARHRSGVRKALGSIIGLRAYIMCQGIVVIEVTCLQRMGDVWVLLPCIGTTVDDTYKSAAASVALFMKLRRIPLVTAMIRIKNEREFNQCFGVAGEWNEIREEYSNRLDLQAMELGDLSRKLEQMREELFTTLEWASLRDTSQVVQTELVETLSDRLTIDTSQMTRTEMYELIDFFQRSLSSILLDMAEYLSSKETLKDFMSNIGRAEGEVERLQGKFCDAELDPERLMAELVNVYSEKEALEKEVGEFARNIQQIENCLYAETKAREAAESSLEAVVRQLEDEKFAHEEREALLQQALVYAKPVDNVGTIRNQNCGRLGNNQEFPRDSSTHPVIHATAG</sequence>
<reference evidence="3 4" key="1">
    <citation type="submission" date="2023-02" db="EMBL/GenBank/DDBJ databases">
        <title>LHISI_Scaffold_Assembly.</title>
        <authorList>
            <person name="Stuart O.P."/>
            <person name="Cleave R."/>
            <person name="Magrath M.J.L."/>
            <person name="Mikheyev A.S."/>
        </authorList>
    </citation>
    <scope>NUCLEOTIDE SEQUENCE [LARGE SCALE GENOMIC DNA]</scope>
    <source>
        <strain evidence="3">Daus_M_001</strain>
        <tissue evidence="3">Leg muscle</tissue>
    </source>
</reference>
<evidence type="ECO:0000256" key="1">
    <source>
        <dbReference type="SAM" id="Coils"/>
    </source>
</evidence>
<dbReference type="EMBL" id="JARBHB010000005">
    <property type="protein sequence ID" value="KAJ8883167.1"/>
    <property type="molecule type" value="Genomic_DNA"/>
</dbReference>
<keyword evidence="4" id="KW-1185">Reference proteome</keyword>
<feature type="coiled-coil region" evidence="1">
    <location>
        <begin position="243"/>
        <end position="344"/>
    </location>
</feature>
<dbReference type="Proteomes" id="UP001159363">
    <property type="component" value="Chromosome 4"/>
</dbReference>
<keyword evidence="1" id="KW-0175">Coiled coil</keyword>
<comment type="caution">
    <text evidence="3">The sequence shown here is derived from an EMBL/GenBank/DDBJ whole genome shotgun (WGS) entry which is preliminary data.</text>
</comment>
<accession>A0ABQ9HFT1</accession>
<evidence type="ECO:0000313" key="3">
    <source>
        <dbReference type="EMBL" id="KAJ8883167.1"/>
    </source>
</evidence>
<evidence type="ECO:0000313" key="4">
    <source>
        <dbReference type="Proteomes" id="UP001159363"/>
    </source>
</evidence>